<dbReference type="AlphaFoldDB" id="A0A6M4A7Q5"/>
<dbReference type="EMBL" id="CP051152">
    <property type="protein sequence ID" value="QJQ07235.1"/>
    <property type="molecule type" value="Genomic_DNA"/>
</dbReference>
<name>A0A6M4A7Q5_9BURK</name>
<evidence type="ECO:0000313" key="1">
    <source>
        <dbReference type="EMBL" id="QJQ07235.1"/>
    </source>
</evidence>
<protein>
    <submittedName>
        <fullName evidence="1">Uncharacterized protein</fullName>
    </submittedName>
</protein>
<sequence length="127" mass="12739">MAFDQGHTYVLRAGETITLDASVFAPAQTDITNAALLPSADAVLAADAANAVVGTNSLDKLLEETAAGLGGGDVGDGNGFVQLDRIAEAVTPQSFLAVTVAGDTYNATVTGTVAGDDIVNAAESNKR</sequence>
<gene>
    <name evidence="1" type="ORF">EJG51_017005</name>
</gene>
<proteinExistence type="predicted"/>
<dbReference type="KEGG" id="upi:EJG51_017005"/>
<dbReference type="Proteomes" id="UP000274350">
    <property type="component" value="Chromosome"/>
</dbReference>
<reference evidence="1 2" key="1">
    <citation type="journal article" date="2019" name="Int. J. Syst. Evol. Microbiol.">
        <title>Undibacterium piscinae sp. nov., isolated from Korean shiner intestine.</title>
        <authorList>
            <person name="Lee S.Y."/>
            <person name="Kang W."/>
            <person name="Kim P.S."/>
            <person name="Kim H.S."/>
            <person name="Sung H."/>
            <person name="Shin N.R."/>
            <person name="Whon T.W."/>
            <person name="Yun J.H."/>
            <person name="Lee J.Y."/>
            <person name="Lee J.Y."/>
            <person name="Jung M.J."/>
            <person name="Jeong Y.S."/>
            <person name="Tak E.J."/>
            <person name="Han J.E."/>
            <person name="Hyun D.W."/>
            <person name="Kang M.S."/>
            <person name="Lee K.E."/>
            <person name="Lee B.H."/>
            <person name="Bae J.W."/>
        </authorList>
    </citation>
    <scope>NUCLEOTIDE SEQUENCE [LARGE SCALE GENOMIC DNA]</scope>
    <source>
        <strain evidence="1 2">S11R28</strain>
    </source>
</reference>
<keyword evidence="2" id="KW-1185">Reference proteome</keyword>
<evidence type="ECO:0000313" key="2">
    <source>
        <dbReference type="Proteomes" id="UP000274350"/>
    </source>
</evidence>
<organism evidence="1 2">
    <name type="scientific">Undibacterium piscinae</name>
    <dbReference type="NCBI Taxonomy" id="2495591"/>
    <lineage>
        <taxon>Bacteria</taxon>
        <taxon>Pseudomonadati</taxon>
        <taxon>Pseudomonadota</taxon>
        <taxon>Betaproteobacteria</taxon>
        <taxon>Burkholderiales</taxon>
        <taxon>Oxalobacteraceae</taxon>
        <taxon>Undibacterium</taxon>
    </lineage>
</organism>
<accession>A0A6M4A7Q5</accession>